<reference evidence="7 8" key="1">
    <citation type="submission" date="2019-03" db="EMBL/GenBank/DDBJ databases">
        <title>Genomic Encyclopedia of Type Strains, Phase IV (KMG-IV): sequencing the most valuable type-strain genomes for metagenomic binning, comparative biology and taxonomic classification.</title>
        <authorList>
            <person name="Goeker M."/>
        </authorList>
    </citation>
    <scope>NUCLEOTIDE SEQUENCE [LARGE SCALE GENOMIC DNA]</scope>
    <source>
        <strain evidence="7 8">DSM 17974</strain>
    </source>
</reference>
<evidence type="ECO:0000256" key="3">
    <source>
        <dbReference type="ARBA" id="ARBA00023136"/>
    </source>
</evidence>
<dbReference type="Proteomes" id="UP000294581">
    <property type="component" value="Unassembled WGS sequence"/>
</dbReference>
<evidence type="ECO:0000256" key="2">
    <source>
        <dbReference type="ARBA" id="ARBA00022729"/>
    </source>
</evidence>
<dbReference type="Pfam" id="PF01547">
    <property type="entry name" value="SBP_bac_1"/>
    <property type="match status" value="1"/>
</dbReference>
<dbReference type="EMBL" id="SORF01000006">
    <property type="protein sequence ID" value="TDY46730.1"/>
    <property type="molecule type" value="Genomic_DNA"/>
</dbReference>
<evidence type="ECO:0000256" key="1">
    <source>
        <dbReference type="ARBA" id="ARBA00022475"/>
    </source>
</evidence>
<keyword evidence="8" id="KW-1185">Reference proteome</keyword>
<keyword evidence="2 6" id="KW-0732">Signal</keyword>
<dbReference type="AlphaFoldDB" id="A0A4R8LN00"/>
<evidence type="ECO:0000256" key="4">
    <source>
        <dbReference type="ARBA" id="ARBA00023139"/>
    </source>
</evidence>
<name>A0A4R8LN00_9BACL</name>
<feature type="chain" id="PRO_5039255653" evidence="6">
    <location>
        <begin position="22"/>
        <end position="450"/>
    </location>
</feature>
<protein>
    <submittedName>
        <fullName evidence="7">Carbohydrate ABC transporter substrate-binding protein (CUT1 family)</fullName>
    </submittedName>
</protein>
<dbReference type="RefSeq" id="WP_243835059.1">
    <property type="nucleotide sequence ID" value="NZ_SORF01000006.1"/>
</dbReference>
<dbReference type="PANTHER" id="PTHR43649:SF33">
    <property type="entry name" value="POLYGALACTURONAN_RHAMNOGALACTURONAN-BINDING PROTEIN YTCQ"/>
    <property type="match status" value="1"/>
</dbReference>
<evidence type="ECO:0000256" key="5">
    <source>
        <dbReference type="ARBA" id="ARBA00023288"/>
    </source>
</evidence>
<proteinExistence type="predicted"/>
<organism evidence="7 8">
    <name type="scientific">Alicyclobacillus sacchari</name>
    <dbReference type="NCBI Taxonomy" id="392010"/>
    <lineage>
        <taxon>Bacteria</taxon>
        <taxon>Bacillati</taxon>
        <taxon>Bacillota</taxon>
        <taxon>Bacilli</taxon>
        <taxon>Bacillales</taxon>
        <taxon>Alicyclobacillaceae</taxon>
        <taxon>Alicyclobacillus</taxon>
    </lineage>
</organism>
<dbReference type="PANTHER" id="PTHR43649">
    <property type="entry name" value="ARABINOSE-BINDING PROTEIN-RELATED"/>
    <property type="match status" value="1"/>
</dbReference>
<gene>
    <name evidence="7" type="ORF">C7445_106160</name>
</gene>
<dbReference type="SUPFAM" id="SSF53850">
    <property type="entry name" value="Periplasmic binding protein-like II"/>
    <property type="match status" value="1"/>
</dbReference>
<evidence type="ECO:0000256" key="6">
    <source>
        <dbReference type="SAM" id="SignalP"/>
    </source>
</evidence>
<accession>A0A4R8LN00</accession>
<feature type="signal peptide" evidence="6">
    <location>
        <begin position="1"/>
        <end position="21"/>
    </location>
</feature>
<sequence length="450" mass="48294">MKARKLLAGLSTVVASGLLLSGCGETGASSSSGGASVSKPAATTGAASVHSPVTITVAAWNDAADSLKAEIPGFEKKYPWIHVNIEYVDGTYQKITPELVAGNAPDIIQTQQRDFPYFLNKFPGDFVKLNSYMGSIKNHIAPVALNPTMQNGSIYAAPWDLGPAAMYYRKDLFKEAGINPDSIKTWADYLAAGKKLTAHFHGKVKMLADNVSEPGQGIETTLMLLVNELGGSYVNRQDQIDFTTPQLEQALSTIQSWGKAGIIADAPTWNDGISAFANGQVATILSAVWYAGTMMNSAPRESGKWGIVPLPSYKAGGPNEADTGGSVLAITKDSKNPTAAWDFIQYCLYTVPGENVQLKYGLFPSWQTYYTASGTNFNQSFSYFGMPIYKFFASVSKHIPTTNYGGYFADYSQPLAQAFESVIQGTNPEQALKTAEQNAARISGQSIAGK</sequence>
<keyword evidence="3" id="KW-0472">Membrane</keyword>
<keyword evidence="5" id="KW-0449">Lipoprotein</keyword>
<dbReference type="PROSITE" id="PS51257">
    <property type="entry name" value="PROKAR_LIPOPROTEIN"/>
    <property type="match status" value="1"/>
</dbReference>
<comment type="caution">
    <text evidence="7">The sequence shown here is derived from an EMBL/GenBank/DDBJ whole genome shotgun (WGS) entry which is preliminary data.</text>
</comment>
<keyword evidence="4" id="KW-0564">Palmitate</keyword>
<dbReference type="CDD" id="cd13585">
    <property type="entry name" value="PBP2_TMBP_like"/>
    <property type="match status" value="1"/>
</dbReference>
<evidence type="ECO:0000313" key="8">
    <source>
        <dbReference type="Proteomes" id="UP000294581"/>
    </source>
</evidence>
<evidence type="ECO:0000313" key="7">
    <source>
        <dbReference type="EMBL" id="TDY46730.1"/>
    </source>
</evidence>
<dbReference type="InterPro" id="IPR006059">
    <property type="entry name" value="SBP"/>
</dbReference>
<keyword evidence="1" id="KW-1003">Cell membrane</keyword>
<dbReference type="Gene3D" id="3.40.190.10">
    <property type="entry name" value="Periplasmic binding protein-like II"/>
    <property type="match status" value="1"/>
</dbReference>
<dbReference type="InterPro" id="IPR050490">
    <property type="entry name" value="Bact_solute-bd_prot1"/>
</dbReference>